<accession>A0A1V4SYD2</accession>
<dbReference type="RefSeq" id="WP_002598552.1">
    <property type="nucleotide sequence ID" value="NZ_LTAY01000026.1"/>
</dbReference>
<dbReference type="Pfam" id="PF19157">
    <property type="entry name" value="DUF5839"/>
    <property type="match status" value="1"/>
</dbReference>
<comment type="caution">
    <text evidence="1">The sequence shown here is derived from an EMBL/GenBank/DDBJ whole genome shotgun (WGS) entry which is preliminary data.</text>
</comment>
<gene>
    <name evidence="1" type="ORF">CLTHE_09130</name>
</gene>
<evidence type="ECO:0000313" key="2">
    <source>
        <dbReference type="Proteomes" id="UP000191448"/>
    </source>
</evidence>
<name>A0A1V4SYD2_9CLOT</name>
<dbReference type="Proteomes" id="UP000191448">
    <property type="component" value="Unassembled WGS sequence"/>
</dbReference>
<organism evidence="1 2">
    <name type="scientific">Clostridium thermobutyricum DSM 4928</name>
    <dbReference type="NCBI Taxonomy" id="1121339"/>
    <lineage>
        <taxon>Bacteria</taxon>
        <taxon>Bacillati</taxon>
        <taxon>Bacillota</taxon>
        <taxon>Clostridia</taxon>
        <taxon>Eubacteriales</taxon>
        <taxon>Clostridiaceae</taxon>
        <taxon>Clostridium</taxon>
    </lineage>
</organism>
<evidence type="ECO:0000313" key="1">
    <source>
        <dbReference type="EMBL" id="OPX49159.1"/>
    </source>
</evidence>
<sequence length="90" mass="10240">MFKELNVIKGMHFGTDENGNMILNNDKAFHWRIPNALTGKVNKGDMVIVRVKTKSGAIKHVPVLVIDVINNFENTENLNLKNIVRVLDRK</sequence>
<dbReference type="EMBL" id="LTAY01000026">
    <property type="protein sequence ID" value="OPX49159.1"/>
    <property type="molecule type" value="Genomic_DNA"/>
</dbReference>
<dbReference type="InterPro" id="IPR043895">
    <property type="entry name" value="DUF5839"/>
</dbReference>
<reference evidence="1 2" key="1">
    <citation type="submission" date="2016-02" db="EMBL/GenBank/DDBJ databases">
        <title>Genome sequence of Clostridium thermobutyricum DSM 4928.</title>
        <authorList>
            <person name="Poehlein A."/>
            <person name="Daniel R."/>
        </authorList>
    </citation>
    <scope>NUCLEOTIDE SEQUENCE [LARGE SCALE GENOMIC DNA]</scope>
    <source>
        <strain evidence="1 2">DSM 4928</strain>
    </source>
</reference>
<proteinExistence type="predicted"/>
<dbReference type="AlphaFoldDB" id="A0A1V4SYD2"/>
<protein>
    <submittedName>
        <fullName evidence="1">Uncharacterized protein</fullName>
    </submittedName>
</protein>